<accession>A0AAD5PCJ4</accession>
<dbReference type="SUPFAM" id="SSF49899">
    <property type="entry name" value="Concanavalin A-like lectins/glucanases"/>
    <property type="match status" value="1"/>
</dbReference>
<reference evidence="3" key="2">
    <citation type="submission" date="2023-02" db="EMBL/GenBank/DDBJ databases">
        <authorList>
            <consortium name="DOE Joint Genome Institute"/>
            <person name="Mondo S.J."/>
            <person name="Chang Y."/>
            <person name="Wang Y."/>
            <person name="Ahrendt S."/>
            <person name="Andreopoulos W."/>
            <person name="Barry K."/>
            <person name="Beard J."/>
            <person name="Benny G.L."/>
            <person name="Blankenship S."/>
            <person name="Bonito G."/>
            <person name="Cuomo C."/>
            <person name="Desiro A."/>
            <person name="Gervers K.A."/>
            <person name="Hundley H."/>
            <person name="Kuo A."/>
            <person name="LaButti K."/>
            <person name="Lang B.F."/>
            <person name="Lipzen A."/>
            <person name="O'Donnell K."/>
            <person name="Pangilinan J."/>
            <person name="Reynolds N."/>
            <person name="Sandor L."/>
            <person name="Smith M.W."/>
            <person name="Tsang A."/>
            <person name="Grigoriev I.V."/>
            <person name="Stajich J.E."/>
            <person name="Spatafora J.W."/>
        </authorList>
    </citation>
    <scope>NUCLEOTIDE SEQUENCE</scope>
    <source>
        <strain evidence="3">RSA 2281</strain>
    </source>
</reference>
<dbReference type="Proteomes" id="UP001209540">
    <property type="component" value="Unassembled WGS sequence"/>
</dbReference>
<feature type="non-terminal residue" evidence="3">
    <location>
        <position position="229"/>
    </location>
</feature>
<keyword evidence="4" id="KW-1185">Reference proteome</keyword>
<comment type="caution">
    <text evidence="3">The sequence shown here is derived from an EMBL/GenBank/DDBJ whole genome shotgun (WGS) entry which is preliminary data.</text>
</comment>
<name>A0AAD5PCJ4_9FUNG</name>
<dbReference type="AlphaFoldDB" id="A0AAD5PCJ4"/>
<gene>
    <name evidence="3" type="ORF">BDA99DRAFT_411148</name>
</gene>
<dbReference type="GO" id="GO:0008810">
    <property type="term" value="F:cellulase activity"/>
    <property type="evidence" value="ECO:0007669"/>
    <property type="project" value="InterPro"/>
</dbReference>
<keyword evidence="2" id="KW-0624">Polysaccharide degradation</keyword>
<dbReference type="InterPro" id="IPR013320">
    <property type="entry name" value="ConA-like_dom_sf"/>
</dbReference>
<keyword evidence="2" id="KW-0378">Hydrolase</keyword>
<evidence type="ECO:0000256" key="1">
    <source>
        <dbReference type="ARBA" id="ARBA00005519"/>
    </source>
</evidence>
<dbReference type="PANTHER" id="PTHR34002:SF9">
    <property type="entry name" value="XYLOGLUCAN-SPECIFIC ENDO-BETA-1,4-GLUCANASE A"/>
    <property type="match status" value="1"/>
</dbReference>
<keyword evidence="2" id="KW-0326">Glycosidase</keyword>
<feature type="non-terminal residue" evidence="3">
    <location>
        <position position="1"/>
    </location>
</feature>
<comment type="similarity">
    <text evidence="1 2">Belongs to the glycosyl hydrolase 12 (cellulase H) family.</text>
</comment>
<evidence type="ECO:0000313" key="3">
    <source>
        <dbReference type="EMBL" id="KAI9254439.1"/>
    </source>
</evidence>
<dbReference type="InterPro" id="IPR002594">
    <property type="entry name" value="GH12"/>
</dbReference>
<dbReference type="PANTHER" id="PTHR34002">
    <property type="entry name" value="BLR1656 PROTEIN"/>
    <property type="match status" value="1"/>
</dbReference>
<keyword evidence="2" id="KW-0119">Carbohydrate metabolism</keyword>
<sequence>FCGTEDSVQYGDYNVYNNLIGRSTSGSQCTELIRSGINGGGKSVAWRTTWSWSGEEKKIKSFANAAHHHEPTPFVDTTEIPTIWEWTTTASESEQKYNVALNIFTSEEGPKDSGKNYEYQIEIWLDRTGDDVKPIGNQLDGSSFTPGGDSNTGEQYLLFSGSNGVQTVFTFVATQKMNYFEGDLALFIQELIDRGYMSGPQVIGAIRGGTTAYVGEKVEFITNQFKVSI</sequence>
<dbReference type="InterPro" id="IPR013319">
    <property type="entry name" value="GH11/12"/>
</dbReference>
<dbReference type="Pfam" id="PF01670">
    <property type="entry name" value="Glyco_hydro_12"/>
    <property type="match status" value="1"/>
</dbReference>
<evidence type="ECO:0000256" key="2">
    <source>
        <dbReference type="RuleBase" id="RU361163"/>
    </source>
</evidence>
<proteinExistence type="inferred from homology"/>
<protein>
    <submittedName>
        <fullName evidence="3">Concanavalin A-like lectin/glucanase domain-containing protein</fullName>
    </submittedName>
</protein>
<dbReference type="EMBL" id="JAIXMP010000024">
    <property type="protein sequence ID" value="KAI9254439.1"/>
    <property type="molecule type" value="Genomic_DNA"/>
</dbReference>
<organism evidence="3 4">
    <name type="scientific">Phascolomyces articulosus</name>
    <dbReference type="NCBI Taxonomy" id="60185"/>
    <lineage>
        <taxon>Eukaryota</taxon>
        <taxon>Fungi</taxon>
        <taxon>Fungi incertae sedis</taxon>
        <taxon>Mucoromycota</taxon>
        <taxon>Mucoromycotina</taxon>
        <taxon>Mucoromycetes</taxon>
        <taxon>Mucorales</taxon>
        <taxon>Lichtheimiaceae</taxon>
        <taxon>Phascolomyces</taxon>
    </lineage>
</organism>
<reference evidence="3" key="1">
    <citation type="journal article" date="2022" name="IScience">
        <title>Evolution of zygomycete secretomes and the origins of terrestrial fungal ecologies.</title>
        <authorList>
            <person name="Chang Y."/>
            <person name="Wang Y."/>
            <person name="Mondo S."/>
            <person name="Ahrendt S."/>
            <person name="Andreopoulos W."/>
            <person name="Barry K."/>
            <person name="Beard J."/>
            <person name="Benny G.L."/>
            <person name="Blankenship S."/>
            <person name="Bonito G."/>
            <person name="Cuomo C."/>
            <person name="Desiro A."/>
            <person name="Gervers K.A."/>
            <person name="Hundley H."/>
            <person name="Kuo A."/>
            <person name="LaButti K."/>
            <person name="Lang B.F."/>
            <person name="Lipzen A."/>
            <person name="O'Donnell K."/>
            <person name="Pangilinan J."/>
            <person name="Reynolds N."/>
            <person name="Sandor L."/>
            <person name="Smith M.E."/>
            <person name="Tsang A."/>
            <person name="Grigoriev I.V."/>
            <person name="Stajich J.E."/>
            <person name="Spatafora J.W."/>
        </authorList>
    </citation>
    <scope>NUCLEOTIDE SEQUENCE</scope>
    <source>
        <strain evidence="3">RSA 2281</strain>
    </source>
</reference>
<evidence type="ECO:0000313" key="4">
    <source>
        <dbReference type="Proteomes" id="UP001209540"/>
    </source>
</evidence>
<dbReference type="GO" id="GO:0000272">
    <property type="term" value="P:polysaccharide catabolic process"/>
    <property type="evidence" value="ECO:0007669"/>
    <property type="project" value="UniProtKB-KW"/>
</dbReference>
<dbReference type="Gene3D" id="2.60.120.180">
    <property type="match status" value="1"/>
</dbReference>